<reference evidence="10" key="1">
    <citation type="submission" date="2020-05" db="EMBL/GenBank/DDBJ databases">
        <authorList>
            <person name="Chiriac C."/>
            <person name="Salcher M."/>
            <person name="Ghai R."/>
            <person name="Kavagutti S V."/>
        </authorList>
    </citation>
    <scope>NUCLEOTIDE SEQUENCE</scope>
</reference>
<evidence type="ECO:0000313" key="10">
    <source>
        <dbReference type="EMBL" id="CAB4772709.1"/>
    </source>
</evidence>
<dbReference type="PANTHER" id="PTHR33908">
    <property type="entry name" value="MANNOSYLTRANSFERASE YKCB-RELATED"/>
    <property type="match status" value="1"/>
</dbReference>
<evidence type="ECO:0000256" key="9">
    <source>
        <dbReference type="SAM" id="Phobius"/>
    </source>
</evidence>
<dbReference type="EMBL" id="CAEZZU010000033">
    <property type="protein sequence ID" value="CAB4772709.1"/>
    <property type="molecule type" value="Genomic_DNA"/>
</dbReference>
<feature type="transmembrane region" description="Helical" evidence="9">
    <location>
        <begin position="85"/>
        <end position="106"/>
    </location>
</feature>
<evidence type="ECO:0000256" key="4">
    <source>
        <dbReference type="ARBA" id="ARBA00022679"/>
    </source>
</evidence>
<feature type="transmembrane region" description="Helical" evidence="9">
    <location>
        <begin position="165"/>
        <end position="187"/>
    </location>
</feature>
<feature type="transmembrane region" description="Helical" evidence="9">
    <location>
        <begin position="113"/>
        <end position="130"/>
    </location>
</feature>
<feature type="transmembrane region" description="Helical" evidence="9">
    <location>
        <begin position="345"/>
        <end position="364"/>
    </location>
</feature>
<keyword evidence="4" id="KW-0808">Transferase</keyword>
<dbReference type="InterPro" id="IPR050297">
    <property type="entry name" value="LipidA_mod_glycosyltrf_83"/>
</dbReference>
<dbReference type="AlphaFoldDB" id="A0A6J6VMW8"/>
<feature type="transmembrane region" description="Helical" evidence="9">
    <location>
        <begin position="321"/>
        <end position="339"/>
    </location>
</feature>
<evidence type="ECO:0000256" key="7">
    <source>
        <dbReference type="ARBA" id="ARBA00023136"/>
    </source>
</evidence>
<keyword evidence="7 9" id="KW-0472">Membrane</keyword>
<keyword evidence="5 9" id="KW-0812">Transmembrane</keyword>
<evidence type="ECO:0000256" key="5">
    <source>
        <dbReference type="ARBA" id="ARBA00022692"/>
    </source>
</evidence>
<sequence length="598" mass="65647">MPRRIILFLGALAGLARVLYLLFAIPNYIPDKDADQYMQLARAFSNGDGLSIQWPFAYVHPSAFRPPLYPALLGSLFSATGSSVIYAQILNIAIGIGVVLLCALLANQIWGREAGIVAGGIAALSPALIANDATVLAEPLSLLLLLATWWYLIRARPLLAAISLGLLMLTKPSAQLLALFLIAWVVWQFGWRRALRFSAVTLLVILPWIIRNELLIGEPTLNTSNGFNVSARYSEFSENGRDFADAYSDNRFDPYVYLTGDDAAWDKALLKLGTTNFRAHPEIILNVTKRNFLSWFEIDSFRNDLAEKFDGRNMEVRNNTFWLIWPITIIGTVGLVLTLRRRGALLILGSAVLIMATSLFSIVAPRLRSPFDLAMYLGCGAAWAIWRVRKNPSAVASLRDKRRDPLAPSAQSATSPPQSLSPRFWPVIGALLVFIFCSSYLLRERVISDARSGVGKAIDSTAMETKRLQSEYPVTRANALKFNPTTGIAALKNLDRELHLNAPRLRGSEGARASRAALAVRESLVEARVLGAQIAFVAIESDRRGVPFSLAAVRKRYMNTTLASNAGLPSFDALLSGKAIQDASDAIRKARDSLSSSN</sequence>
<protein>
    <submittedName>
        <fullName evidence="10">Unannotated protein</fullName>
    </submittedName>
</protein>
<keyword evidence="2" id="KW-1003">Cell membrane</keyword>
<dbReference type="PANTHER" id="PTHR33908:SF11">
    <property type="entry name" value="MEMBRANE PROTEIN"/>
    <property type="match status" value="1"/>
</dbReference>
<evidence type="ECO:0000256" key="3">
    <source>
        <dbReference type="ARBA" id="ARBA00022676"/>
    </source>
</evidence>
<keyword evidence="6 9" id="KW-1133">Transmembrane helix</keyword>
<keyword evidence="3" id="KW-0328">Glycosyltransferase</keyword>
<organism evidence="10">
    <name type="scientific">freshwater metagenome</name>
    <dbReference type="NCBI Taxonomy" id="449393"/>
    <lineage>
        <taxon>unclassified sequences</taxon>
        <taxon>metagenomes</taxon>
        <taxon>ecological metagenomes</taxon>
    </lineage>
</organism>
<evidence type="ECO:0000256" key="1">
    <source>
        <dbReference type="ARBA" id="ARBA00004651"/>
    </source>
</evidence>
<dbReference type="GO" id="GO:0016763">
    <property type="term" value="F:pentosyltransferase activity"/>
    <property type="evidence" value="ECO:0007669"/>
    <property type="project" value="TreeGrafter"/>
</dbReference>
<evidence type="ECO:0000256" key="8">
    <source>
        <dbReference type="SAM" id="MobiDB-lite"/>
    </source>
</evidence>
<proteinExistence type="predicted"/>
<evidence type="ECO:0000256" key="6">
    <source>
        <dbReference type="ARBA" id="ARBA00022989"/>
    </source>
</evidence>
<dbReference type="GO" id="GO:0005886">
    <property type="term" value="C:plasma membrane"/>
    <property type="evidence" value="ECO:0007669"/>
    <property type="project" value="UniProtKB-SubCell"/>
</dbReference>
<accession>A0A6J6VMW8</accession>
<dbReference type="GO" id="GO:0008610">
    <property type="term" value="P:lipid biosynthetic process"/>
    <property type="evidence" value="ECO:0007669"/>
    <property type="project" value="UniProtKB-ARBA"/>
</dbReference>
<feature type="region of interest" description="Disordered" evidence="8">
    <location>
        <begin position="400"/>
        <end position="419"/>
    </location>
</feature>
<gene>
    <name evidence="10" type="ORF">UFOPK2925_00366</name>
</gene>
<name>A0A6J6VMW8_9ZZZZ</name>
<evidence type="ECO:0000256" key="2">
    <source>
        <dbReference type="ARBA" id="ARBA00022475"/>
    </source>
</evidence>
<comment type="subcellular location">
    <subcellularLocation>
        <location evidence="1">Cell membrane</location>
        <topology evidence="1">Multi-pass membrane protein</topology>
    </subcellularLocation>
</comment>
<feature type="compositionally biased region" description="Low complexity" evidence="8">
    <location>
        <begin position="406"/>
        <end position="419"/>
    </location>
</feature>
<feature type="transmembrane region" description="Helical" evidence="9">
    <location>
        <begin position="136"/>
        <end position="153"/>
    </location>
</feature>
<feature type="transmembrane region" description="Helical" evidence="9">
    <location>
        <begin position="424"/>
        <end position="442"/>
    </location>
</feature>